<feature type="domain" description="Fibronectin type-III" evidence="16">
    <location>
        <begin position="924"/>
        <end position="1017"/>
    </location>
</feature>
<feature type="domain" description="Fibronectin type-III" evidence="16">
    <location>
        <begin position="1211"/>
        <end position="1301"/>
    </location>
</feature>
<feature type="region of interest" description="Disordered" evidence="12">
    <location>
        <begin position="1502"/>
        <end position="1529"/>
    </location>
</feature>
<feature type="domain" description="PKD" evidence="15">
    <location>
        <begin position="837"/>
        <end position="926"/>
    </location>
</feature>
<dbReference type="Gene3D" id="3.30.60.270">
    <property type="match status" value="1"/>
</dbReference>
<feature type="domain" description="Fibronectin type-III" evidence="16">
    <location>
        <begin position="1021"/>
        <end position="1113"/>
    </location>
</feature>
<accession>A0ABN8Q9S5</accession>
<dbReference type="Gene3D" id="2.130.10.10">
    <property type="entry name" value="YVTN repeat-like/Quinoprotein amine dehydrogenase"/>
    <property type="match status" value="1"/>
</dbReference>
<dbReference type="CDD" id="cd00146">
    <property type="entry name" value="PKD"/>
    <property type="match status" value="2"/>
</dbReference>
<dbReference type="PANTHER" id="PTHR12106">
    <property type="entry name" value="SORTILIN RELATED"/>
    <property type="match status" value="1"/>
</dbReference>
<dbReference type="SUPFAM" id="SSF49265">
    <property type="entry name" value="Fibronectin type III"/>
    <property type="match status" value="3"/>
</dbReference>
<dbReference type="EMBL" id="CALNXK010000116">
    <property type="protein sequence ID" value="CAH3160241.1"/>
    <property type="molecule type" value="Genomic_DNA"/>
</dbReference>
<keyword evidence="8 13" id="KW-0472">Membrane</keyword>
<evidence type="ECO:0000256" key="2">
    <source>
        <dbReference type="ARBA" id="ARBA00008921"/>
    </source>
</evidence>
<evidence type="ECO:0000256" key="7">
    <source>
        <dbReference type="ARBA" id="ARBA00022989"/>
    </source>
</evidence>
<comment type="caution">
    <text evidence="17">The sequence shown here is derived from an EMBL/GenBank/DDBJ whole genome shotgun (WGS) entry which is preliminary data.</text>
</comment>
<evidence type="ECO:0000256" key="12">
    <source>
        <dbReference type="SAM" id="MobiDB-lite"/>
    </source>
</evidence>
<feature type="domain" description="Fibronectin type-III" evidence="16">
    <location>
        <begin position="1118"/>
        <end position="1209"/>
    </location>
</feature>
<evidence type="ECO:0000256" key="8">
    <source>
        <dbReference type="ARBA" id="ARBA00023136"/>
    </source>
</evidence>
<feature type="transmembrane region" description="Helical" evidence="13">
    <location>
        <begin position="1535"/>
        <end position="1558"/>
    </location>
</feature>
<evidence type="ECO:0000256" key="14">
    <source>
        <dbReference type="SAM" id="SignalP"/>
    </source>
</evidence>
<dbReference type="SMART" id="SM00602">
    <property type="entry name" value="VPS10"/>
    <property type="match status" value="1"/>
</dbReference>
<evidence type="ECO:0000259" key="15">
    <source>
        <dbReference type="PROSITE" id="PS50093"/>
    </source>
</evidence>
<dbReference type="SMART" id="SM00060">
    <property type="entry name" value="FN3"/>
    <property type="match status" value="5"/>
</dbReference>
<dbReference type="PANTHER" id="PTHR12106:SF27">
    <property type="entry name" value="SORTILIN-RELATED RECEPTOR"/>
    <property type="match status" value="1"/>
</dbReference>
<comment type="similarity">
    <text evidence="3">Belongs to the VPS10-related sortilin family. SORCS subfamily.</text>
</comment>
<dbReference type="Pfam" id="PF15901">
    <property type="entry name" value="Sortilin_C"/>
    <property type="match status" value="1"/>
</dbReference>
<keyword evidence="11" id="KW-0325">Glycoprotein</keyword>
<dbReference type="SUPFAM" id="SSF49299">
    <property type="entry name" value="PKD domain"/>
    <property type="match status" value="2"/>
</dbReference>
<dbReference type="Pfam" id="PF15902">
    <property type="entry name" value="Sortilin-Vps10"/>
    <property type="match status" value="1"/>
</dbReference>
<evidence type="ECO:0000259" key="16">
    <source>
        <dbReference type="PROSITE" id="PS50853"/>
    </source>
</evidence>
<name>A0ABN8Q9S5_9CNID</name>
<keyword evidence="7 13" id="KW-1133">Transmembrane helix</keyword>
<gene>
    <name evidence="17" type="ORF">PLOB_00004097</name>
</gene>
<feature type="chain" id="PRO_5047280469" description="Sortilin-related receptor" evidence="14">
    <location>
        <begin position="24"/>
        <end position="1625"/>
    </location>
</feature>
<keyword evidence="5 14" id="KW-0732">Signal</keyword>
<dbReference type="InterPro" id="IPR035986">
    <property type="entry name" value="PKD_dom_sf"/>
</dbReference>
<evidence type="ECO:0000256" key="4">
    <source>
        <dbReference type="ARBA" id="ARBA00022692"/>
    </source>
</evidence>
<dbReference type="InterPro" id="IPR000601">
    <property type="entry name" value="PKD_dom"/>
</dbReference>
<dbReference type="SUPFAM" id="SSF110296">
    <property type="entry name" value="Oligoxyloglucan reducing end-specific cellobiohydrolase"/>
    <property type="match status" value="1"/>
</dbReference>
<organism evidence="17 18">
    <name type="scientific">Porites lobata</name>
    <dbReference type="NCBI Taxonomy" id="104759"/>
    <lineage>
        <taxon>Eukaryota</taxon>
        <taxon>Metazoa</taxon>
        <taxon>Cnidaria</taxon>
        <taxon>Anthozoa</taxon>
        <taxon>Hexacorallia</taxon>
        <taxon>Scleractinia</taxon>
        <taxon>Fungiina</taxon>
        <taxon>Poritidae</taxon>
        <taxon>Porites</taxon>
    </lineage>
</organism>
<dbReference type="InterPro" id="IPR031777">
    <property type="entry name" value="Sortilin_C"/>
</dbReference>
<evidence type="ECO:0000313" key="18">
    <source>
        <dbReference type="Proteomes" id="UP001159405"/>
    </source>
</evidence>
<evidence type="ECO:0000256" key="9">
    <source>
        <dbReference type="ARBA" id="ARBA00023157"/>
    </source>
</evidence>
<evidence type="ECO:0000256" key="13">
    <source>
        <dbReference type="SAM" id="Phobius"/>
    </source>
</evidence>
<sequence length="1625" mass="181367">MAAGAGLCFTLIIALLAPKLARSYRPFKVPKNLFVHGTSPFTLPEGAHEIIRREDGAPTLETPEELVEDLRGQLRSRVRRDSPVPRQPEKGMLTLTKDFDTLYMYWPRNRGNESNIFLLAKNTKIGRDKTKSKVYVSRNYGKNFTDLGLTDKNNPPQIDQIYSSKADPQLCILADKVNKILYRSTDLAQFSRMPVQFVPSFITFHPEDRRYAMAYDSSSEKLYWSNNAGKNFTAVKGKIKSFHWGVEGIHSADTVFVEQYQLNRDLTKNNKTTIYKLVHGDPTMTKIVDGVEEFEVMKNYMFITTRKNPSDKNPILKVAKLANDGPISFKTAQFPLNEESRDFFVFDVVDNYVFIVINHLKNLSNLYISDTMGLKYQLSLPRVLYHNPYTDVSSPWLRTVIPYAFVDVDRIKGMRGIYVATQLTPGPVGKRHLLTLITYDRGGKWQRVRSPTVDNRGGRINCYLPICSIHMNLLYGAVYRVSPSERLFSSESAPGLVLALGVASTNLKIYPDVFMSLDGGLGWSRVLRGKYRFTFGDHGGVVVAVPYRRFTRTLRYTIDGGATWKVFVFSDSLILAQDVVTQPGERLPIFLIYGTNGQTRPWKVFYVNMTAVLGPKCNSTAYTQWTDGCLLGRQQQFETKNWTIHCHMTRDYKRPIYVKNCECTRDDFQCDYGFQRKRVDEECTPIRLGDDLNDNTIPQDCPEGSFYNKTRGFRKIPGDTCENGNEEDFMPVLTPCPVKELANLNLTCSNSNGDGIAAIVTGQTASFSAAVGRGYMPNINFKWFFGDGHDGLTNNNTNVQHKYDKPGTYVVSVVASNTRSTLVTRIDLYVQDKLNEKQMSVTYQPKNPDVNEDVILSASLKYSPGQVGHLKYKWKYDDGEFESWQAVATLQFKSSKTYNVSITAKNYVSNVTKIVQVNVAKDLTPINVVAKVLGPSRILVKWDPPLHADSSIKGYKVYKSTSAGGSYKPTGCESQSSSSCTVGSLTPATTYYFKVKASTTGGTGPFSIFAAATTNMTIPGMPYDLRAYPLNSAVINVEWKPPINPNGKITNYTIQYWSAADPPTVKTINVGLNLSKTFTGLMQDTYYFFEVYAVSSAGRSAAAGPKQALTSLSKPTQAPRNLEKVSDNGTCAMLRWKAPILSKGDQRVFPAKGYKVQVNDSSINDAASAFKIVCNLNPGNIYTVSVWAYSEVGEGPKASISFITQTLKPGIPQKLRCSTPRGPDRVTLAWDPVQNSPGLSYEIYEESSLEMTKALDVKGEKTSYTVSSLLPYTKYKFSISAKNDVGSSARSPVVICQTSESVPGVVKYVTAETIDPPSATILITWSTPDPPNGEINEYKITWGQVRHSQTEEITVVGSTHNYLFKNLFSNTAYTFIVKAKNGAGEAMQYQKPRVQRTDPASKGTERLQLKYNGANMDSRDVKSFIPEFIKAASETARISDRRLAAVVVKGYNVEFDLIPPLNATGVGMEEAKSALNEGFKVSDWMLTRGSLQRLFAYDGTNNNVPTQTTEYKPGNKPSVGARKGGSSDRSSKKTYLAIAVPLALLGLVLLGGLIFFYMKYKSLQKHYSQMGDQYHEDDEMKVVYHGEMEADSPDVIFSDRSRKGKKIYKDSEKIPLGDQDELSMI</sequence>
<evidence type="ECO:0008006" key="19">
    <source>
        <dbReference type="Google" id="ProtNLM"/>
    </source>
</evidence>
<reference evidence="17 18" key="1">
    <citation type="submission" date="2022-05" db="EMBL/GenBank/DDBJ databases">
        <authorList>
            <consortium name="Genoscope - CEA"/>
            <person name="William W."/>
        </authorList>
    </citation>
    <scope>NUCLEOTIDE SEQUENCE [LARGE SCALE GENOMIC DNA]</scope>
</reference>
<dbReference type="InterPro" id="IPR031778">
    <property type="entry name" value="Sortilin_N"/>
</dbReference>
<proteinExistence type="inferred from homology"/>
<dbReference type="PROSITE" id="PS01353">
    <property type="entry name" value="HEMATOPO_REC_L_F2"/>
    <property type="match status" value="1"/>
</dbReference>
<keyword evidence="18" id="KW-1185">Reference proteome</keyword>
<evidence type="ECO:0000313" key="17">
    <source>
        <dbReference type="EMBL" id="CAH3160241.1"/>
    </source>
</evidence>
<keyword evidence="6" id="KW-0677">Repeat</keyword>
<dbReference type="PRINTS" id="PR00014">
    <property type="entry name" value="FNTYPEIII"/>
</dbReference>
<feature type="domain" description="PKD" evidence="15">
    <location>
        <begin position="777"/>
        <end position="824"/>
    </location>
</feature>
<evidence type="ECO:0000256" key="1">
    <source>
        <dbReference type="ARBA" id="ARBA00004479"/>
    </source>
</evidence>
<dbReference type="CDD" id="cd00063">
    <property type="entry name" value="FN3"/>
    <property type="match status" value="5"/>
</dbReference>
<dbReference type="InterPro" id="IPR003529">
    <property type="entry name" value="Hematopoietin_rcpt_Gp130_CS"/>
</dbReference>
<dbReference type="InterPro" id="IPR036116">
    <property type="entry name" value="FN3_sf"/>
</dbReference>
<comment type="similarity">
    <text evidence="2">Belongs to the type I cytokine receptor family. Type 2 subfamily.</text>
</comment>
<protein>
    <recommendedName>
        <fullName evidence="19">Sortilin-related receptor</fullName>
    </recommendedName>
</protein>
<dbReference type="InterPro" id="IPR006581">
    <property type="entry name" value="VPS10"/>
</dbReference>
<keyword evidence="10" id="KW-0675">Receptor</keyword>
<evidence type="ECO:0000256" key="3">
    <source>
        <dbReference type="ARBA" id="ARBA00010818"/>
    </source>
</evidence>
<dbReference type="Pfam" id="PF00041">
    <property type="entry name" value="fn3"/>
    <property type="match status" value="4"/>
</dbReference>
<evidence type="ECO:0000256" key="6">
    <source>
        <dbReference type="ARBA" id="ARBA00022737"/>
    </source>
</evidence>
<keyword evidence="4 13" id="KW-0812">Transmembrane</keyword>
<dbReference type="InterPro" id="IPR050310">
    <property type="entry name" value="VPS10-sortilin"/>
</dbReference>
<dbReference type="SMART" id="SM00089">
    <property type="entry name" value="PKD"/>
    <property type="match status" value="2"/>
</dbReference>
<dbReference type="Proteomes" id="UP001159405">
    <property type="component" value="Unassembled WGS sequence"/>
</dbReference>
<dbReference type="InterPro" id="IPR013783">
    <property type="entry name" value="Ig-like_fold"/>
</dbReference>
<evidence type="ECO:0000256" key="11">
    <source>
        <dbReference type="ARBA" id="ARBA00023180"/>
    </source>
</evidence>
<feature type="signal peptide" evidence="14">
    <location>
        <begin position="1"/>
        <end position="23"/>
    </location>
</feature>
<keyword evidence="9" id="KW-1015">Disulfide bond</keyword>
<dbReference type="PROSITE" id="PS50853">
    <property type="entry name" value="FN3"/>
    <property type="match status" value="5"/>
</dbReference>
<dbReference type="InterPro" id="IPR003961">
    <property type="entry name" value="FN3_dom"/>
</dbReference>
<dbReference type="InterPro" id="IPR015943">
    <property type="entry name" value="WD40/YVTN_repeat-like_dom_sf"/>
</dbReference>
<evidence type="ECO:0000256" key="5">
    <source>
        <dbReference type="ARBA" id="ARBA00022729"/>
    </source>
</evidence>
<dbReference type="Pfam" id="PF00801">
    <property type="entry name" value="PKD"/>
    <property type="match status" value="1"/>
</dbReference>
<dbReference type="PROSITE" id="PS50093">
    <property type="entry name" value="PKD"/>
    <property type="match status" value="2"/>
</dbReference>
<dbReference type="Gene3D" id="2.60.40.10">
    <property type="entry name" value="Immunoglobulins"/>
    <property type="match status" value="7"/>
</dbReference>
<evidence type="ECO:0000256" key="10">
    <source>
        <dbReference type="ARBA" id="ARBA00023170"/>
    </source>
</evidence>
<dbReference type="InterPro" id="IPR022409">
    <property type="entry name" value="PKD/Chitinase_dom"/>
</dbReference>
<comment type="subcellular location">
    <subcellularLocation>
        <location evidence="1">Membrane</location>
        <topology evidence="1">Single-pass type I membrane protein</topology>
    </subcellularLocation>
</comment>
<feature type="domain" description="Fibronectin type-III" evidence="16">
    <location>
        <begin position="1302"/>
        <end position="1400"/>
    </location>
</feature>